<protein>
    <recommendedName>
        <fullName evidence="4">Tetratricopeptide repeat protein 15</fullName>
    </recommendedName>
</protein>
<accession>A0A0C3DIB8</accession>
<proteinExistence type="predicted"/>
<evidence type="ECO:0000313" key="3">
    <source>
        <dbReference type="Proteomes" id="UP000054321"/>
    </source>
</evidence>
<evidence type="ECO:0008006" key="4">
    <source>
        <dbReference type="Google" id="ProtNLM"/>
    </source>
</evidence>
<feature type="non-terminal residue" evidence="2">
    <location>
        <position position="1"/>
    </location>
</feature>
<dbReference type="HOGENOM" id="CLU_022275_0_0_1"/>
<keyword evidence="3" id="KW-1185">Reference proteome</keyword>
<organism evidence="2 3">
    <name type="scientific">Oidiodendron maius (strain Zn)</name>
    <dbReference type="NCBI Taxonomy" id="913774"/>
    <lineage>
        <taxon>Eukaryota</taxon>
        <taxon>Fungi</taxon>
        <taxon>Dikarya</taxon>
        <taxon>Ascomycota</taxon>
        <taxon>Pezizomycotina</taxon>
        <taxon>Leotiomycetes</taxon>
        <taxon>Leotiomycetes incertae sedis</taxon>
        <taxon>Myxotrichaceae</taxon>
        <taxon>Oidiodendron</taxon>
    </lineage>
</organism>
<dbReference type="OrthoDB" id="428342at2759"/>
<feature type="compositionally biased region" description="Polar residues" evidence="1">
    <location>
        <begin position="25"/>
        <end position="48"/>
    </location>
</feature>
<dbReference type="InParanoid" id="A0A0C3DIB8"/>
<gene>
    <name evidence="2" type="ORF">OIDMADRAFT_121760</name>
</gene>
<dbReference type="GO" id="GO:0005794">
    <property type="term" value="C:Golgi apparatus"/>
    <property type="evidence" value="ECO:0007669"/>
    <property type="project" value="TreeGrafter"/>
</dbReference>
<dbReference type="InterPro" id="IPR011990">
    <property type="entry name" value="TPR-like_helical_dom_sf"/>
</dbReference>
<name>A0A0C3DIB8_OIDMZ</name>
<feature type="region of interest" description="Disordered" evidence="1">
    <location>
        <begin position="1"/>
        <end position="48"/>
    </location>
</feature>
<dbReference type="Proteomes" id="UP000054321">
    <property type="component" value="Unassembled WGS sequence"/>
</dbReference>
<evidence type="ECO:0000313" key="2">
    <source>
        <dbReference type="EMBL" id="KIN01748.1"/>
    </source>
</evidence>
<evidence type="ECO:0000256" key="1">
    <source>
        <dbReference type="SAM" id="MobiDB-lite"/>
    </source>
</evidence>
<dbReference type="EMBL" id="KN832875">
    <property type="protein sequence ID" value="KIN01748.1"/>
    <property type="molecule type" value="Genomic_DNA"/>
</dbReference>
<reference evidence="2 3" key="1">
    <citation type="submission" date="2014-04" db="EMBL/GenBank/DDBJ databases">
        <authorList>
            <consortium name="DOE Joint Genome Institute"/>
            <person name="Kuo A."/>
            <person name="Martino E."/>
            <person name="Perotto S."/>
            <person name="Kohler A."/>
            <person name="Nagy L.G."/>
            <person name="Floudas D."/>
            <person name="Copeland A."/>
            <person name="Barry K.W."/>
            <person name="Cichocki N."/>
            <person name="Veneault-Fourrey C."/>
            <person name="LaButti K."/>
            <person name="Lindquist E.A."/>
            <person name="Lipzen A."/>
            <person name="Lundell T."/>
            <person name="Morin E."/>
            <person name="Murat C."/>
            <person name="Sun H."/>
            <person name="Tunlid A."/>
            <person name="Henrissat B."/>
            <person name="Grigoriev I.V."/>
            <person name="Hibbett D.S."/>
            <person name="Martin F."/>
            <person name="Nordberg H.P."/>
            <person name="Cantor M.N."/>
            <person name="Hua S.X."/>
        </authorList>
    </citation>
    <scope>NUCLEOTIDE SEQUENCE [LARGE SCALE GENOMIC DNA]</scope>
    <source>
        <strain evidence="2 3">Zn</strain>
    </source>
</reference>
<reference evidence="3" key="2">
    <citation type="submission" date="2015-01" db="EMBL/GenBank/DDBJ databases">
        <title>Evolutionary Origins and Diversification of the Mycorrhizal Mutualists.</title>
        <authorList>
            <consortium name="DOE Joint Genome Institute"/>
            <consortium name="Mycorrhizal Genomics Consortium"/>
            <person name="Kohler A."/>
            <person name="Kuo A."/>
            <person name="Nagy L.G."/>
            <person name="Floudas D."/>
            <person name="Copeland A."/>
            <person name="Barry K.W."/>
            <person name="Cichocki N."/>
            <person name="Veneault-Fourrey C."/>
            <person name="LaButti K."/>
            <person name="Lindquist E.A."/>
            <person name="Lipzen A."/>
            <person name="Lundell T."/>
            <person name="Morin E."/>
            <person name="Murat C."/>
            <person name="Riley R."/>
            <person name="Ohm R."/>
            <person name="Sun H."/>
            <person name="Tunlid A."/>
            <person name="Henrissat B."/>
            <person name="Grigoriev I.V."/>
            <person name="Hibbett D.S."/>
            <person name="Martin F."/>
        </authorList>
    </citation>
    <scope>NUCLEOTIDE SEQUENCE [LARGE SCALE GENOMIC DNA]</scope>
    <source>
        <strain evidence="3">Zn</strain>
    </source>
</reference>
<sequence>TAPRRSTRGPLDLDEYTPRLPSPNPGSTISNQSYRTAPSQQVSNVSNYQNPQKDFGYLLRPEIYHPLTLLDVPPPLRVSSLQPSPDTSLEILIQSGHFRSAAIKAAQQLTSNTISPADHATIFPLIYARLSCLTLCNATSLAAQEVKALEDLNSIYYLDDTTGEHLAPWELRVLAVRLQGMGFNDARRGVMGYYDLGREARLNLTALKKDQDVNEEKIAMWEARLDDLGLRVASALVETDDLDGASRHLKLLRCSKGLHTQRALLWLYLGDVDAARSCVSRSREAKNADAKGTNVILALANMGDDEYASAIPIWEELISSSTDKNQISMYRQNLAVCLLYLGQLPQARTHFEALVDSGQAWKGITFNLATIYELCTERSRALKIGLVEKIAEQKEERMSRGGVGEYSGYEGVNGDFKL</sequence>
<dbReference type="GO" id="GO:0030008">
    <property type="term" value="C:TRAPP complex"/>
    <property type="evidence" value="ECO:0007669"/>
    <property type="project" value="TreeGrafter"/>
</dbReference>
<dbReference type="PANTHER" id="PTHR21581">
    <property type="entry name" value="D-ALANYL-D-ALANINE CARBOXYPEPTIDASE"/>
    <property type="match status" value="1"/>
</dbReference>
<dbReference type="Gene3D" id="1.25.40.10">
    <property type="entry name" value="Tetratricopeptide repeat domain"/>
    <property type="match status" value="1"/>
</dbReference>
<dbReference type="PANTHER" id="PTHR21581:SF6">
    <property type="entry name" value="TRAFFICKING PROTEIN PARTICLE COMPLEX SUBUNIT 12"/>
    <property type="match status" value="1"/>
</dbReference>
<dbReference type="AlphaFoldDB" id="A0A0C3DIB8"/>
<dbReference type="STRING" id="913774.A0A0C3DIB8"/>
<dbReference type="SUPFAM" id="SSF48452">
    <property type="entry name" value="TPR-like"/>
    <property type="match status" value="1"/>
</dbReference>